<name>A0ABS7SQR9_9BURK</name>
<keyword evidence="2" id="KW-0812">Transmembrane</keyword>
<keyword evidence="2" id="KW-0472">Membrane</keyword>
<dbReference type="InterPro" id="IPR000045">
    <property type="entry name" value="Prepilin_IV_endopep_pep"/>
</dbReference>
<evidence type="ECO:0000256" key="1">
    <source>
        <dbReference type="ARBA" id="ARBA00005801"/>
    </source>
</evidence>
<dbReference type="Gene3D" id="1.20.120.1220">
    <property type="match status" value="1"/>
</dbReference>
<evidence type="ECO:0000259" key="3">
    <source>
        <dbReference type="Pfam" id="PF01478"/>
    </source>
</evidence>
<gene>
    <name evidence="4" type="ORF">I4X03_013545</name>
</gene>
<accession>A0ABS7SQR9</accession>
<evidence type="ECO:0000313" key="5">
    <source>
        <dbReference type="Proteomes" id="UP000809349"/>
    </source>
</evidence>
<dbReference type="RefSeq" id="WP_223468775.1">
    <property type="nucleotide sequence ID" value="NZ_JAFBIL020000005.1"/>
</dbReference>
<feature type="transmembrane region" description="Helical" evidence="2">
    <location>
        <begin position="67"/>
        <end position="87"/>
    </location>
</feature>
<dbReference type="EMBL" id="JAFBIL020000005">
    <property type="protein sequence ID" value="MBZ2208285.1"/>
    <property type="molecule type" value="Genomic_DNA"/>
</dbReference>
<feature type="transmembrane region" description="Helical" evidence="2">
    <location>
        <begin position="172"/>
        <end position="188"/>
    </location>
</feature>
<evidence type="ECO:0000256" key="2">
    <source>
        <dbReference type="SAM" id="Phobius"/>
    </source>
</evidence>
<feature type="transmembrane region" description="Helical" evidence="2">
    <location>
        <begin position="99"/>
        <end position="130"/>
    </location>
</feature>
<sequence>MAEIASFLELLGMLVTDPRTGVLLALLVAAAVSDLRTFRIPNRITGGGIVFALLYNTIVPPEWHADWTWAPAGMLLGFFAMLPMYLIRAMGAGDVKLMAMVGAFLGVADTAYALLFCIVTAGLSALVWALHKGVMRRILSNTGAVLRGMFWSSVATGNPQLHPNAIESVGKLAYGISIAFGTISFLIARQFNLV</sequence>
<dbReference type="PANTHER" id="PTHR30487:SF0">
    <property type="entry name" value="PREPILIN LEADER PEPTIDASE_N-METHYLTRANSFERASE-RELATED"/>
    <property type="match status" value="1"/>
</dbReference>
<dbReference type="Proteomes" id="UP000809349">
    <property type="component" value="Unassembled WGS sequence"/>
</dbReference>
<dbReference type="InterPro" id="IPR050882">
    <property type="entry name" value="Prepilin_peptidase/N-MTase"/>
</dbReference>
<keyword evidence="5" id="KW-1185">Reference proteome</keyword>
<reference evidence="4 5" key="1">
    <citation type="submission" date="2021-08" db="EMBL/GenBank/DDBJ databases">
        <title>Massilia sp. R798.</title>
        <authorList>
            <person name="Baek J.H."/>
            <person name="Jung H.S."/>
            <person name="Kim K.R."/>
            <person name="Jeon C.O."/>
        </authorList>
    </citation>
    <scope>NUCLEOTIDE SEQUENCE [LARGE SCALE GENOMIC DNA]</scope>
    <source>
        <strain evidence="4 5">R798</strain>
    </source>
</reference>
<feature type="transmembrane region" description="Helical" evidence="2">
    <location>
        <begin position="44"/>
        <end position="61"/>
    </location>
</feature>
<keyword evidence="2" id="KW-1133">Transmembrane helix</keyword>
<feature type="domain" description="Prepilin type IV endopeptidase peptidase" evidence="3">
    <location>
        <begin position="22"/>
        <end position="124"/>
    </location>
</feature>
<protein>
    <submittedName>
        <fullName evidence="4">A24 family peptidase</fullName>
    </submittedName>
</protein>
<dbReference type="PANTHER" id="PTHR30487">
    <property type="entry name" value="TYPE 4 PREPILIN-LIKE PROTEINS LEADER PEPTIDE-PROCESSING ENZYME"/>
    <property type="match status" value="1"/>
</dbReference>
<feature type="transmembrane region" description="Helical" evidence="2">
    <location>
        <begin position="20"/>
        <end position="37"/>
    </location>
</feature>
<comment type="similarity">
    <text evidence="1">Belongs to the peptidase A24 family.</text>
</comment>
<proteinExistence type="inferred from homology"/>
<organism evidence="4 5">
    <name type="scientific">Massilia soli</name>
    <dbReference type="NCBI Taxonomy" id="2792854"/>
    <lineage>
        <taxon>Bacteria</taxon>
        <taxon>Pseudomonadati</taxon>
        <taxon>Pseudomonadota</taxon>
        <taxon>Betaproteobacteria</taxon>
        <taxon>Burkholderiales</taxon>
        <taxon>Oxalobacteraceae</taxon>
        <taxon>Telluria group</taxon>
        <taxon>Massilia</taxon>
    </lineage>
</organism>
<evidence type="ECO:0000313" key="4">
    <source>
        <dbReference type="EMBL" id="MBZ2208285.1"/>
    </source>
</evidence>
<comment type="caution">
    <text evidence="4">The sequence shown here is derived from an EMBL/GenBank/DDBJ whole genome shotgun (WGS) entry which is preliminary data.</text>
</comment>
<dbReference type="Pfam" id="PF01478">
    <property type="entry name" value="Peptidase_A24"/>
    <property type="match status" value="1"/>
</dbReference>